<keyword evidence="2" id="KW-1133">Transmembrane helix</keyword>
<name>A0AAD2A105_9LAMI</name>
<evidence type="ECO:0000313" key="3">
    <source>
        <dbReference type="EMBL" id="CAI9779522.1"/>
    </source>
</evidence>
<dbReference type="EMBL" id="OU503052">
    <property type="protein sequence ID" value="CAI9779522.1"/>
    <property type="molecule type" value="Genomic_DNA"/>
</dbReference>
<keyword evidence="1" id="KW-0677">Repeat</keyword>
<dbReference type="AlphaFoldDB" id="A0AAD2A105"/>
<dbReference type="Proteomes" id="UP000834106">
    <property type="component" value="Chromosome 17"/>
</dbReference>
<gene>
    <name evidence="3" type="ORF">FPE_LOCUS26952</name>
</gene>
<keyword evidence="4" id="KW-1185">Reference proteome</keyword>
<keyword evidence="2" id="KW-0812">Transmembrane</keyword>
<keyword evidence="2" id="KW-0472">Membrane</keyword>
<dbReference type="Gene3D" id="1.25.40.10">
    <property type="entry name" value="Tetratricopeptide repeat domain"/>
    <property type="match status" value="1"/>
</dbReference>
<dbReference type="Pfam" id="PF03140">
    <property type="entry name" value="DUF247"/>
    <property type="match status" value="1"/>
</dbReference>
<dbReference type="InterPro" id="IPR004158">
    <property type="entry name" value="DUF247_pln"/>
</dbReference>
<evidence type="ECO:0000256" key="1">
    <source>
        <dbReference type="ARBA" id="ARBA00022737"/>
    </source>
</evidence>
<evidence type="ECO:0000313" key="4">
    <source>
        <dbReference type="Proteomes" id="UP000834106"/>
    </source>
</evidence>
<protein>
    <submittedName>
        <fullName evidence="3">Uncharacterized protein</fullName>
    </submittedName>
</protein>
<accession>A0AAD2A105</accession>
<reference evidence="3" key="1">
    <citation type="submission" date="2023-05" db="EMBL/GenBank/DDBJ databases">
        <authorList>
            <person name="Huff M."/>
        </authorList>
    </citation>
    <scope>NUCLEOTIDE SEQUENCE</scope>
</reference>
<dbReference type="InterPro" id="IPR002885">
    <property type="entry name" value="PPR_rpt"/>
</dbReference>
<dbReference type="NCBIfam" id="TIGR00756">
    <property type="entry name" value="PPR"/>
    <property type="match status" value="1"/>
</dbReference>
<dbReference type="PANTHER" id="PTHR31170:SF25">
    <property type="entry name" value="BNAA09G04570D PROTEIN"/>
    <property type="match status" value="1"/>
</dbReference>
<dbReference type="Pfam" id="PF01535">
    <property type="entry name" value="PPR"/>
    <property type="match status" value="1"/>
</dbReference>
<feature type="transmembrane region" description="Helical" evidence="2">
    <location>
        <begin position="475"/>
        <end position="499"/>
    </location>
</feature>
<sequence>MKFKDYYSLLKECIKRRALGEGQGVHAHIIGTCYNPPEYLRTRLIVLYIKCEVLGDAVRVFDEMPERNVVSWTAVISGFARSGCHSEALNLFVQMLRSGPYHFGKPQLKEFEQLKFPIGGKFCLTRGVFIEQLYDEVAKVGDSARKCYAEGSTERYNDEEFNRIMVLDALFVLFVMLPSSEADEDREVEKTVNQRLNKSFHIVLRDLFLLENQIPLLVLKVLMEFMSIDQKTDTHSFMEYVLQLFTTKPPRRNLGTNIASKFLKKMTGCSSKSAQKMEPPDMDESQDHLLQLVRKKLIRPIFTHTLKNIYAFINESNVLESYRSVTDLKSAGIYFKPNQTGNLADVEFKPRLVSGILTLPSIKVDHLTRPLLLNLVAYEMCPHGPLDLLITSYICLMDSLIDTADDVKELRQKRIISNKLGSDEQLAQLFNGIANDLVPDPLAYFDVKSKIDTHCKQKRHIWMAEWIHKYFSSPWTLLAFLGAILALALTMAQTVLAAYPR</sequence>
<organism evidence="3 4">
    <name type="scientific">Fraxinus pennsylvanica</name>
    <dbReference type="NCBI Taxonomy" id="56036"/>
    <lineage>
        <taxon>Eukaryota</taxon>
        <taxon>Viridiplantae</taxon>
        <taxon>Streptophyta</taxon>
        <taxon>Embryophyta</taxon>
        <taxon>Tracheophyta</taxon>
        <taxon>Spermatophyta</taxon>
        <taxon>Magnoliopsida</taxon>
        <taxon>eudicotyledons</taxon>
        <taxon>Gunneridae</taxon>
        <taxon>Pentapetalae</taxon>
        <taxon>asterids</taxon>
        <taxon>lamiids</taxon>
        <taxon>Lamiales</taxon>
        <taxon>Oleaceae</taxon>
        <taxon>Oleeae</taxon>
        <taxon>Fraxinus</taxon>
    </lineage>
</organism>
<evidence type="ECO:0000256" key="2">
    <source>
        <dbReference type="SAM" id="Phobius"/>
    </source>
</evidence>
<dbReference type="PANTHER" id="PTHR31170">
    <property type="entry name" value="BNAC04G53230D PROTEIN"/>
    <property type="match status" value="1"/>
</dbReference>
<dbReference type="InterPro" id="IPR011990">
    <property type="entry name" value="TPR-like_helical_dom_sf"/>
</dbReference>
<proteinExistence type="predicted"/>